<accession>A0A9D5Q4I5</accession>
<dbReference type="GO" id="GO:0004595">
    <property type="term" value="F:pantetheine-phosphate adenylyltransferase activity"/>
    <property type="evidence" value="ECO:0007669"/>
    <property type="project" value="UniProtKB-UniRule"/>
</dbReference>
<evidence type="ECO:0000256" key="7">
    <source>
        <dbReference type="ARBA" id="ARBA00022993"/>
    </source>
</evidence>
<feature type="binding site" evidence="9">
    <location>
        <position position="17"/>
    </location>
    <ligand>
        <name>ATP</name>
        <dbReference type="ChEBI" id="CHEBI:30616"/>
    </ligand>
</feature>
<dbReference type="PANTHER" id="PTHR21342:SF1">
    <property type="entry name" value="PHOSPHOPANTETHEINE ADENYLYLTRANSFERASE"/>
    <property type="match status" value="1"/>
</dbReference>
<evidence type="ECO:0000259" key="10">
    <source>
        <dbReference type="Pfam" id="PF01467"/>
    </source>
</evidence>
<dbReference type="NCBIfam" id="TIGR01510">
    <property type="entry name" value="coaD_prev_kdtB"/>
    <property type="match status" value="1"/>
</dbReference>
<feature type="binding site" evidence="9">
    <location>
        <position position="99"/>
    </location>
    <ligand>
        <name>ATP</name>
        <dbReference type="ChEBI" id="CHEBI:30616"/>
    </ligand>
</feature>
<evidence type="ECO:0000256" key="4">
    <source>
        <dbReference type="ARBA" id="ARBA00022741"/>
    </source>
</evidence>
<dbReference type="EMBL" id="WJJP01000102">
    <property type="protein sequence ID" value="MBD3323595.1"/>
    <property type="molecule type" value="Genomic_DNA"/>
</dbReference>
<feature type="binding site" evidence="9">
    <location>
        <position position="41"/>
    </location>
    <ligand>
        <name>substrate</name>
    </ligand>
</feature>
<feature type="binding site" evidence="9">
    <location>
        <begin position="9"/>
        <end position="10"/>
    </location>
    <ligand>
        <name>ATP</name>
        <dbReference type="ChEBI" id="CHEBI:30616"/>
    </ligand>
</feature>
<dbReference type="NCBIfam" id="TIGR00125">
    <property type="entry name" value="cyt_tran_rel"/>
    <property type="match status" value="1"/>
</dbReference>
<comment type="caution">
    <text evidence="11">The sequence shown here is derived from an EMBL/GenBank/DDBJ whole genome shotgun (WGS) entry which is preliminary data.</text>
</comment>
<keyword evidence="5 9" id="KW-0067">ATP-binding</keyword>
<dbReference type="GO" id="GO:0005524">
    <property type="term" value="F:ATP binding"/>
    <property type="evidence" value="ECO:0007669"/>
    <property type="project" value="UniProtKB-KW"/>
</dbReference>
<name>A0A9D5Q4I5_9BACT</name>
<keyword evidence="2 9" id="KW-0808">Transferase</keyword>
<dbReference type="InterPro" id="IPR001980">
    <property type="entry name" value="PPAT"/>
</dbReference>
<comment type="pathway">
    <text evidence="9">Cofactor biosynthesis; coenzyme A biosynthesis; CoA from (R)-pantothenate: step 4/5.</text>
</comment>
<dbReference type="PANTHER" id="PTHR21342">
    <property type="entry name" value="PHOSPHOPANTETHEINE ADENYLYLTRANSFERASE"/>
    <property type="match status" value="1"/>
</dbReference>
<dbReference type="HAMAP" id="MF_00151">
    <property type="entry name" value="PPAT_bact"/>
    <property type="match status" value="1"/>
</dbReference>
<dbReference type="Pfam" id="PF01467">
    <property type="entry name" value="CTP_transf_like"/>
    <property type="match status" value="1"/>
</dbReference>
<reference evidence="11" key="1">
    <citation type="submission" date="2019-11" db="EMBL/GenBank/DDBJ databases">
        <title>Microbial mats filling the niche in hypersaline microbial mats.</title>
        <authorList>
            <person name="Wong H.L."/>
            <person name="Macleod F.I."/>
            <person name="White R.A. III"/>
            <person name="Burns B.P."/>
        </authorList>
    </citation>
    <scope>NUCLEOTIDE SEQUENCE</scope>
    <source>
        <strain evidence="11">Rbin_158</strain>
    </source>
</reference>
<dbReference type="InterPro" id="IPR004821">
    <property type="entry name" value="Cyt_trans-like"/>
</dbReference>
<feature type="binding site" evidence="9">
    <location>
        <position position="9"/>
    </location>
    <ligand>
        <name>substrate</name>
    </ligand>
</feature>
<evidence type="ECO:0000256" key="2">
    <source>
        <dbReference type="ARBA" id="ARBA00022679"/>
    </source>
</evidence>
<dbReference type="Proteomes" id="UP000649604">
    <property type="component" value="Unassembled WGS sequence"/>
</dbReference>
<dbReference type="EC" id="2.7.7.3" evidence="9"/>
<comment type="similarity">
    <text evidence="9">Belongs to the bacterial CoaD family.</text>
</comment>
<protein>
    <recommendedName>
        <fullName evidence="9">Phosphopantetheine adenylyltransferase</fullName>
        <ecNumber evidence="9">2.7.7.3</ecNumber>
    </recommendedName>
    <alternativeName>
        <fullName evidence="9">Dephospho-CoA pyrophosphorylase</fullName>
    </alternativeName>
    <alternativeName>
        <fullName evidence="9">Pantetheine-phosphate adenylyltransferase</fullName>
        <shortName evidence="9">PPAT</shortName>
    </alternativeName>
</protein>
<gene>
    <name evidence="9 11" type="primary">coaD</name>
    <name evidence="11" type="ORF">GF339_03360</name>
</gene>
<evidence type="ECO:0000256" key="3">
    <source>
        <dbReference type="ARBA" id="ARBA00022695"/>
    </source>
</evidence>
<dbReference type="GO" id="GO:0005737">
    <property type="term" value="C:cytoplasm"/>
    <property type="evidence" value="ECO:0007669"/>
    <property type="project" value="UniProtKB-SubCell"/>
</dbReference>
<dbReference type="Gene3D" id="3.40.50.620">
    <property type="entry name" value="HUPs"/>
    <property type="match status" value="1"/>
</dbReference>
<evidence type="ECO:0000256" key="8">
    <source>
        <dbReference type="ARBA" id="ARBA00029346"/>
    </source>
</evidence>
<evidence type="ECO:0000256" key="9">
    <source>
        <dbReference type="HAMAP-Rule" id="MF_00151"/>
    </source>
</evidence>
<keyword evidence="7 9" id="KW-0173">Coenzyme A biosynthesis</keyword>
<feature type="binding site" evidence="9">
    <location>
        <begin position="124"/>
        <end position="130"/>
    </location>
    <ligand>
        <name>ATP</name>
        <dbReference type="ChEBI" id="CHEBI:30616"/>
    </ligand>
</feature>
<comment type="subunit">
    <text evidence="9">Homohexamer.</text>
</comment>
<keyword evidence="1 9" id="KW-0963">Cytoplasm</keyword>
<evidence type="ECO:0000256" key="6">
    <source>
        <dbReference type="ARBA" id="ARBA00022842"/>
    </source>
</evidence>
<feature type="binding site" evidence="9">
    <location>
        <begin position="89"/>
        <end position="91"/>
    </location>
    <ligand>
        <name>ATP</name>
        <dbReference type="ChEBI" id="CHEBI:30616"/>
    </ligand>
</feature>
<comment type="subcellular location">
    <subcellularLocation>
        <location evidence="9">Cytoplasm</location>
    </subcellularLocation>
</comment>
<comment type="catalytic activity">
    <reaction evidence="8 9">
        <text>(R)-4'-phosphopantetheine + ATP + H(+) = 3'-dephospho-CoA + diphosphate</text>
        <dbReference type="Rhea" id="RHEA:19801"/>
        <dbReference type="ChEBI" id="CHEBI:15378"/>
        <dbReference type="ChEBI" id="CHEBI:30616"/>
        <dbReference type="ChEBI" id="CHEBI:33019"/>
        <dbReference type="ChEBI" id="CHEBI:57328"/>
        <dbReference type="ChEBI" id="CHEBI:61723"/>
        <dbReference type="EC" id="2.7.7.3"/>
    </reaction>
</comment>
<feature type="binding site" evidence="9">
    <location>
        <position position="88"/>
    </location>
    <ligand>
        <name>substrate</name>
    </ligand>
</feature>
<proteinExistence type="inferred from homology"/>
<comment type="function">
    <text evidence="9">Reversibly transfers an adenylyl group from ATP to 4'-phosphopantetheine, yielding dephospho-CoA (dPCoA) and pyrophosphate.</text>
</comment>
<dbReference type="PRINTS" id="PR01020">
    <property type="entry name" value="LPSBIOSNTHSS"/>
</dbReference>
<keyword evidence="3 9" id="KW-0548">Nucleotidyltransferase</keyword>
<feature type="binding site" evidence="9">
    <location>
        <position position="74"/>
    </location>
    <ligand>
        <name>substrate</name>
    </ligand>
</feature>
<evidence type="ECO:0000256" key="1">
    <source>
        <dbReference type="ARBA" id="ARBA00022490"/>
    </source>
</evidence>
<keyword evidence="4 9" id="KW-0547">Nucleotide-binding</keyword>
<feature type="domain" description="Cytidyltransferase-like" evidence="10">
    <location>
        <begin position="5"/>
        <end position="133"/>
    </location>
</feature>
<dbReference type="SUPFAM" id="SSF52374">
    <property type="entry name" value="Nucleotidylyl transferase"/>
    <property type="match status" value="1"/>
</dbReference>
<comment type="cofactor">
    <cofactor evidence="9">
        <name>Mg(2+)</name>
        <dbReference type="ChEBI" id="CHEBI:18420"/>
    </cofactor>
</comment>
<dbReference type="InterPro" id="IPR014729">
    <property type="entry name" value="Rossmann-like_a/b/a_fold"/>
</dbReference>
<evidence type="ECO:0000313" key="12">
    <source>
        <dbReference type="Proteomes" id="UP000649604"/>
    </source>
</evidence>
<organism evidence="11 12">
    <name type="scientific">candidate division KSB3 bacterium</name>
    <dbReference type="NCBI Taxonomy" id="2044937"/>
    <lineage>
        <taxon>Bacteria</taxon>
        <taxon>candidate division KSB3</taxon>
    </lineage>
</organism>
<dbReference type="GO" id="GO:0015937">
    <property type="term" value="P:coenzyme A biosynthetic process"/>
    <property type="evidence" value="ECO:0007669"/>
    <property type="project" value="UniProtKB-UniRule"/>
</dbReference>
<sequence>MRKAVYAGSFDPPTNGHLWMIEQGARLFDELVVAVGTNPDKAYTFPLEQRVEMVKHIVGGSQRVSIESFNHQFLVYYANNLGAEYILRGIRSERDYEYERGMRHINSDLGPHIVTVFLIPPREMMEVSSSLVKGLIGPKGWEAIVKQYVPEAVYRVLLRTFRDEEEEVGGRANP</sequence>
<keyword evidence="6 9" id="KW-0460">Magnesium</keyword>
<feature type="site" description="Transition state stabilizer" evidence="9">
    <location>
        <position position="17"/>
    </location>
</feature>
<evidence type="ECO:0000256" key="5">
    <source>
        <dbReference type="ARBA" id="ARBA00022840"/>
    </source>
</evidence>
<evidence type="ECO:0000313" key="11">
    <source>
        <dbReference type="EMBL" id="MBD3323595.1"/>
    </source>
</evidence>
<dbReference type="AlphaFoldDB" id="A0A9D5Q4I5"/>